<dbReference type="HOGENOM" id="CLU_1509000_0_0_11"/>
<protein>
    <recommendedName>
        <fullName evidence="2">ESX-1 secretion-associated protein EspA/EspE-like domain-containing protein</fullName>
    </recommendedName>
</protein>
<reference evidence="3" key="2">
    <citation type="journal article" date="2013" name="PLoS ONE">
        <title>A Gene Expression Study of the Activities of Aromatic Ring-Cleavage Dioxygenases in Mycobacterium gilvum PYR-GCK to Changes in Salinity and pH during Pyrene Degradation.</title>
        <authorList>
            <person name="Badejo A.C."/>
            <person name="Badejo A.O."/>
            <person name="Shin K.H."/>
            <person name="Chai Y.G."/>
        </authorList>
    </citation>
    <scope>NUCLEOTIDE SEQUENCE [LARGE SCALE GENOMIC DNA]</scope>
    <source>
        <strain evidence="3">PYR-GCK</strain>
    </source>
</reference>
<name>A4T7L8_MYCGI</name>
<organism evidence="3">
    <name type="scientific">Mycolicibacterium gilvum (strain PYR-GCK)</name>
    <name type="common">Mycobacterium gilvum (strain PYR-GCK)</name>
    <dbReference type="NCBI Taxonomy" id="350054"/>
    <lineage>
        <taxon>Bacteria</taxon>
        <taxon>Bacillati</taxon>
        <taxon>Actinomycetota</taxon>
        <taxon>Actinomycetes</taxon>
        <taxon>Mycobacteriales</taxon>
        <taxon>Mycobacteriaceae</taxon>
        <taxon>Mycolicibacterium</taxon>
    </lineage>
</organism>
<evidence type="ECO:0000256" key="1">
    <source>
        <dbReference type="SAM" id="MobiDB-lite"/>
    </source>
</evidence>
<dbReference type="InterPro" id="IPR043796">
    <property type="entry name" value="ESX-1_EspA/EspE-like"/>
</dbReference>
<dbReference type="EMBL" id="CP000656">
    <property type="protein sequence ID" value="ABP44087.1"/>
    <property type="molecule type" value="Genomic_DNA"/>
</dbReference>
<accession>A4T7L8</accession>
<dbReference type="STRING" id="350054.Mflv_1605"/>
<feature type="region of interest" description="Disordered" evidence="1">
    <location>
        <begin position="165"/>
        <end position="186"/>
    </location>
</feature>
<feature type="domain" description="ESX-1 secretion-associated protein EspA/EspE-like" evidence="2">
    <location>
        <begin position="18"/>
        <end position="99"/>
    </location>
</feature>
<evidence type="ECO:0000313" key="3">
    <source>
        <dbReference type="EMBL" id="ABP44087.1"/>
    </source>
</evidence>
<reference evidence="3" key="1">
    <citation type="submission" date="2007-04" db="EMBL/GenBank/DDBJ databases">
        <authorList>
            <consortium name="US DOE Joint Genome Institute"/>
            <person name="Copeland A."/>
            <person name="Lucas S."/>
            <person name="Lapidus A."/>
            <person name="Barry K."/>
            <person name="Detter J.C."/>
            <person name="Glavina del Rio T."/>
            <person name="Hammon N."/>
            <person name="Israni S."/>
            <person name="Dalin E."/>
            <person name="Tice H."/>
            <person name="Pitluck S."/>
            <person name="Chain P."/>
            <person name="Malfatti S."/>
            <person name="Shin M."/>
            <person name="Vergez L."/>
            <person name="Schmutz J."/>
            <person name="Larimer F."/>
            <person name="Land M."/>
            <person name="Hauser L."/>
            <person name="Kyrpides N."/>
            <person name="Mikhailova N."/>
            <person name="Miller C."/>
            <person name="Richardson P."/>
        </authorList>
    </citation>
    <scope>NUCLEOTIDE SEQUENCE</scope>
    <source>
        <strain evidence="3">PYR-GCK</strain>
    </source>
</reference>
<dbReference type="eggNOG" id="ENOG5032WH2">
    <property type="taxonomic scope" value="Bacteria"/>
</dbReference>
<dbReference type="AlphaFoldDB" id="A4T7L8"/>
<sequence length="186" mass="19807">MSVLGSFLTTWSQARATFGDGVPLPGSTFDGSSTLRRLEAETRRAAPRSDWTGGAADTYAAGNAEHARALARMAELDERMGREVDRSAVVVRDGRVHLDSVKDWVLSAAASVPDNAAGERMLLPIVGKGCTDIADIVTSSNGQLATIAERIRSLGVEYAALDDAASVTPRSEATTSDLRRPTPRHR</sequence>
<evidence type="ECO:0000259" key="2">
    <source>
        <dbReference type="Pfam" id="PF18879"/>
    </source>
</evidence>
<dbReference type="Pfam" id="PF18879">
    <property type="entry name" value="EspA_EspE"/>
    <property type="match status" value="1"/>
</dbReference>
<dbReference type="KEGG" id="mgi:Mflv_1605"/>
<proteinExistence type="predicted"/>
<gene>
    <name evidence="3" type="ordered locus">Mflv_1605</name>
</gene>